<feature type="compositionally biased region" description="Basic and acidic residues" evidence="1">
    <location>
        <begin position="605"/>
        <end position="619"/>
    </location>
</feature>
<dbReference type="EMBL" id="FOLQ01000019">
    <property type="protein sequence ID" value="SFE76365.1"/>
    <property type="molecule type" value="Genomic_DNA"/>
</dbReference>
<dbReference type="GO" id="GO:0008233">
    <property type="term" value="F:peptidase activity"/>
    <property type="evidence" value="ECO:0007669"/>
    <property type="project" value="InterPro"/>
</dbReference>
<dbReference type="SUPFAM" id="SSF55486">
    <property type="entry name" value="Metalloproteases ('zincins'), catalytic domain"/>
    <property type="match status" value="1"/>
</dbReference>
<feature type="region of interest" description="Disordered" evidence="1">
    <location>
        <begin position="592"/>
        <end position="619"/>
    </location>
</feature>
<gene>
    <name evidence="3" type="ORF">SAMN05216167_11932</name>
</gene>
<protein>
    <submittedName>
        <fullName evidence="3">Immune inhibitor A</fullName>
    </submittedName>
</protein>
<evidence type="ECO:0000256" key="1">
    <source>
        <dbReference type="SAM" id="MobiDB-lite"/>
    </source>
</evidence>
<dbReference type="NCBIfam" id="TIGR03296">
    <property type="entry name" value="M6dom_TIGR03296"/>
    <property type="match status" value="1"/>
</dbReference>
<organism evidence="3 4">
    <name type="scientific">Spirosoma endophyticum</name>
    <dbReference type="NCBI Taxonomy" id="662367"/>
    <lineage>
        <taxon>Bacteria</taxon>
        <taxon>Pseudomonadati</taxon>
        <taxon>Bacteroidota</taxon>
        <taxon>Cytophagia</taxon>
        <taxon>Cytophagales</taxon>
        <taxon>Cytophagaceae</taxon>
        <taxon>Spirosoma</taxon>
    </lineage>
</organism>
<dbReference type="STRING" id="662367.SAMN05216167_11932"/>
<feature type="region of interest" description="Disordered" evidence="1">
    <location>
        <begin position="1"/>
        <end position="20"/>
    </location>
</feature>
<dbReference type="Pfam" id="PF05547">
    <property type="entry name" value="Peptidase_M6"/>
    <property type="match status" value="1"/>
</dbReference>
<dbReference type="PANTHER" id="PTHR41775">
    <property type="entry name" value="SECRETED PROTEIN-RELATED"/>
    <property type="match status" value="1"/>
</dbReference>
<dbReference type="PANTHER" id="PTHR41775:SF1">
    <property type="entry name" value="PEPTIDASE M6-LIKE DOMAIN-CONTAINING PROTEIN"/>
    <property type="match status" value="1"/>
</dbReference>
<dbReference type="AlphaFoldDB" id="A0A1I2D790"/>
<dbReference type="Proteomes" id="UP000198598">
    <property type="component" value="Unassembled WGS sequence"/>
</dbReference>
<feature type="region of interest" description="Disordered" evidence="1">
    <location>
        <begin position="511"/>
        <end position="560"/>
    </location>
</feature>
<dbReference type="GO" id="GO:0006508">
    <property type="term" value="P:proteolysis"/>
    <property type="evidence" value="ECO:0007669"/>
    <property type="project" value="InterPro"/>
</dbReference>
<dbReference type="RefSeq" id="WP_093832666.1">
    <property type="nucleotide sequence ID" value="NZ_FOLQ01000019.1"/>
</dbReference>
<dbReference type="OrthoDB" id="9813478at2"/>
<feature type="region of interest" description="Disordered" evidence="1">
    <location>
        <begin position="411"/>
        <end position="443"/>
    </location>
</feature>
<evidence type="ECO:0000313" key="3">
    <source>
        <dbReference type="EMBL" id="SFE76365.1"/>
    </source>
</evidence>
<feature type="compositionally biased region" description="Basic and acidic residues" evidence="1">
    <location>
        <begin position="511"/>
        <end position="542"/>
    </location>
</feature>
<reference evidence="3 4" key="1">
    <citation type="submission" date="2016-10" db="EMBL/GenBank/DDBJ databases">
        <authorList>
            <person name="de Groot N.N."/>
        </authorList>
    </citation>
    <scope>NUCLEOTIDE SEQUENCE [LARGE SCALE GENOMIC DNA]</scope>
    <source>
        <strain evidence="3 4">DSM 26130</strain>
    </source>
</reference>
<proteinExistence type="predicted"/>
<accession>A0A1I2D790</accession>
<sequence>MIKKTQPATSERHSAPGVSSLDNELCMLVPPSPEAQEKIKKELDKLQKRDSPFAANISFRQNNPVGLDDGLIFPGTLFPLGTTASIASNAAADRAPLRGAVRVAVVLVNFTDRAIAQPVSHYTDLFFSLGVVPTGSVREYYREVSNNAVDIQGQVIGPVTLSHPMSYYAHGASGRGNALPNARTMAQEAAQLANPLINFGSYDNDGNGFVDAFIVIHAGRGAEETTALTDIWSHKWVLPSVFAADGKSIYAYLTVPEDCKLGVCAHELGHLLFGFPDLYDTDEINASEGIGNWCLMAGGSWNGGGNRPAHPSAWCKVQQGWVTVVNQTANGLVSIPDVKSSFRVNRLWKTGAAGSEYFLVENRQKTGFDDHLPQGGLLIWHIDDAVANNTNEAHYKVALMQADGLRDLEKLNGFNRGDGGDPYPGTTNNRSFTSSSNPNSNSYAGSSTCVAITSISDSAATMSAQFQVRCKVLVKEIKDKDVVKDKELAKERKELIKEKELAKEHKDLIFEKPQPDKQIKEKDKDKDIFEKPGDGKFNDGKLADQGGGGFGSGGGTPDVLGRVSALESRMNALEPFISQSLRPDLINGAYRQETDQSAVDPELDAASKRTLDSKVPDTL</sequence>
<keyword evidence="4" id="KW-1185">Reference proteome</keyword>
<name>A0A1I2D790_9BACT</name>
<feature type="compositionally biased region" description="Low complexity" evidence="1">
    <location>
        <begin position="428"/>
        <end position="443"/>
    </location>
</feature>
<feature type="compositionally biased region" description="Gly residues" evidence="1">
    <location>
        <begin position="545"/>
        <end position="556"/>
    </location>
</feature>
<evidence type="ECO:0000259" key="2">
    <source>
        <dbReference type="Pfam" id="PF05547"/>
    </source>
</evidence>
<dbReference type="InterPro" id="IPR008757">
    <property type="entry name" value="Peptidase_M6-like_domain"/>
</dbReference>
<feature type="domain" description="Peptidase M6-like" evidence="2">
    <location>
        <begin position="120"/>
        <end position="315"/>
    </location>
</feature>
<evidence type="ECO:0000313" key="4">
    <source>
        <dbReference type="Proteomes" id="UP000198598"/>
    </source>
</evidence>